<organism evidence="2">
    <name type="scientific">Oceaniferula spumae</name>
    <dbReference type="NCBI Taxonomy" id="2979115"/>
    <lineage>
        <taxon>Bacteria</taxon>
        <taxon>Pseudomonadati</taxon>
        <taxon>Verrucomicrobiota</taxon>
        <taxon>Verrucomicrobiia</taxon>
        <taxon>Verrucomicrobiales</taxon>
        <taxon>Verrucomicrobiaceae</taxon>
        <taxon>Oceaniferula</taxon>
    </lineage>
</organism>
<evidence type="ECO:0008006" key="3">
    <source>
        <dbReference type="Google" id="ProtNLM"/>
    </source>
</evidence>
<feature type="transmembrane region" description="Helical" evidence="1">
    <location>
        <begin position="52"/>
        <end position="78"/>
    </location>
</feature>
<accession>A0AAT9FKH7</accession>
<keyword evidence="1" id="KW-1133">Transmembrane helix</keyword>
<sequence length="543" mass="61144">MTESTDSSEFVYGLDGLSARDERQQRFFEILPGAISWGLLLGMVALSWFSPIYAIVCILAFDLLWVFYLGYAACVMIASALRNRTERDTDWMARLKQFDTAVADSAALTDAKPADFFQRLSQKIHRRQLNSLLKSGDKVPTSESIHHVVIFTISTESRQNIESVVASLLEQDFPLDRVMVILAPHEGAPKAVKKVAWNMHREHYERFAAFYVAPHPSAEEGRSPVKGAAVNFAARMAATAMEKEGVDSSNVIVSCLEASSYLSTDYLSCLTWKFLTCPDRERVCFQPVPAYHSNIWKAPAIARLLHVGSSFLHRIEATDPVGLVSFGSYSMSLKTIIDAGYWPDDELFFGDSEFFWKAFLRFDGRFRTVLTTSMISQDIVSPDTFKNTVETVYFRKEKDAKAIRNFPIVMRGFLQQRGIPLITKLRHSATMLMKQVGAATWVFLLLVIGWLPGLVANWVAPNSSLSYFAPRIHAIVALFALITLAIVALLSLLQLPKREPGTKKRSLLTHLWIWIVIPPLAIILTAYPYLCVQTRLMLGKTRR</sequence>
<dbReference type="SUPFAM" id="SSF53448">
    <property type="entry name" value="Nucleotide-diphospho-sugar transferases"/>
    <property type="match status" value="1"/>
</dbReference>
<keyword evidence="1" id="KW-0812">Transmembrane</keyword>
<dbReference type="PANTHER" id="PTHR36851">
    <property type="entry name" value="UNNAMED PRODUCT"/>
    <property type="match status" value="1"/>
</dbReference>
<feature type="transmembrane region" description="Helical" evidence="1">
    <location>
        <begin position="27"/>
        <end position="46"/>
    </location>
</feature>
<evidence type="ECO:0000313" key="2">
    <source>
        <dbReference type="EMBL" id="BDS06505.1"/>
    </source>
</evidence>
<proteinExistence type="predicted"/>
<feature type="transmembrane region" description="Helical" evidence="1">
    <location>
        <begin position="436"/>
        <end position="460"/>
    </location>
</feature>
<dbReference type="InterPro" id="IPR029044">
    <property type="entry name" value="Nucleotide-diphossugar_trans"/>
</dbReference>
<dbReference type="KEGG" id="osu:NT6N_15450"/>
<dbReference type="AlphaFoldDB" id="A0AAT9FKH7"/>
<gene>
    <name evidence="2" type="ORF">NT6N_15450</name>
</gene>
<keyword evidence="1" id="KW-0472">Membrane</keyword>
<feature type="transmembrane region" description="Helical" evidence="1">
    <location>
        <begin position="472"/>
        <end position="495"/>
    </location>
</feature>
<dbReference type="PANTHER" id="PTHR36851:SF1">
    <property type="entry name" value="GLYCO_TRANS_2-LIKE DOMAIN-CONTAINING PROTEIN"/>
    <property type="match status" value="1"/>
</dbReference>
<dbReference type="EMBL" id="AP026866">
    <property type="protein sequence ID" value="BDS06505.1"/>
    <property type="molecule type" value="Genomic_DNA"/>
</dbReference>
<evidence type="ECO:0000256" key="1">
    <source>
        <dbReference type="SAM" id="Phobius"/>
    </source>
</evidence>
<protein>
    <recommendedName>
        <fullName evidence="3">Glycosyltransferase 2-like domain-containing protein</fullName>
    </recommendedName>
</protein>
<feature type="transmembrane region" description="Helical" evidence="1">
    <location>
        <begin position="507"/>
        <end position="530"/>
    </location>
</feature>
<reference evidence="2" key="1">
    <citation type="submission" date="2024-07" db="EMBL/GenBank/DDBJ databases">
        <title>Complete genome sequence of Verrucomicrobiaceae bacterium NT6N.</title>
        <authorList>
            <person name="Huang C."/>
            <person name="Takami H."/>
            <person name="Hamasaki K."/>
        </authorList>
    </citation>
    <scope>NUCLEOTIDE SEQUENCE</scope>
    <source>
        <strain evidence="2">NT6N</strain>
    </source>
</reference>
<name>A0AAT9FKH7_9BACT</name>